<protein>
    <submittedName>
        <fullName evidence="4">Sulfurtransferase</fullName>
    </submittedName>
</protein>
<evidence type="ECO:0000256" key="1">
    <source>
        <dbReference type="ARBA" id="ARBA00022737"/>
    </source>
</evidence>
<keyword evidence="2" id="KW-0732">Signal</keyword>
<dbReference type="Proteomes" id="UP001321445">
    <property type="component" value="Chromosome"/>
</dbReference>
<feature type="chain" id="PRO_5045861539" evidence="2">
    <location>
        <begin position="17"/>
        <end position="290"/>
    </location>
</feature>
<evidence type="ECO:0000313" key="5">
    <source>
        <dbReference type="Proteomes" id="UP001321445"/>
    </source>
</evidence>
<evidence type="ECO:0000256" key="2">
    <source>
        <dbReference type="SAM" id="SignalP"/>
    </source>
</evidence>
<dbReference type="SMART" id="SM00450">
    <property type="entry name" value="RHOD"/>
    <property type="match status" value="2"/>
</dbReference>
<gene>
    <name evidence="4" type="primary">rhdA1</name>
    <name evidence="4" type="ORF">HCR_06960</name>
</gene>
<dbReference type="CDD" id="cd01449">
    <property type="entry name" value="TST_Repeat_2"/>
    <property type="match status" value="1"/>
</dbReference>
<dbReference type="Gene3D" id="3.40.250.10">
    <property type="entry name" value="Rhodanese-like domain"/>
    <property type="match status" value="2"/>
</dbReference>
<feature type="domain" description="Rhodanese" evidence="3">
    <location>
        <begin position="170"/>
        <end position="285"/>
    </location>
</feature>
<organism evidence="4 5">
    <name type="scientific">Hydrogenimonas cancrithermarum</name>
    <dbReference type="NCBI Taxonomy" id="2993563"/>
    <lineage>
        <taxon>Bacteria</taxon>
        <taxon>Pseudomonadati</taxon>
        <taxon>Campylobacterota</taxon>
        <taxon>Epsilonproteobacteria</taxon>
        <taxon>Campylobacterales</taxon>
        <taxon>Hydrogenimonadaceae</taxon>
        <taxon>Hydrogenimonas</taxon>
    </lineage>
</organism>
<reference evidence="4 5" key="1">
    <citation type="submission" date="2023-03" db="EMBL/GenBank/DDBJ databases">
        <title>Description of Hydrogenimonas sp. ISO32.</title>
        <authorList>
            <person name="Mino S."/>
            <person name="Fukazawa S."/>
            <person name="Sawabe T."/>
        </authorList>
    </citation>
    <scope>NUCLEOTIDE SEQUENCE [LARGE SCALE GENOMIC DNA]</scope>
    <source>
        <strain evidence="4 5">ISO32</strain>
    </source>
</reference>
<evidence type="ECO:0000313" key="4">
    <source>
        <dbReference type="EMBL" id="BDY12384.1"/>
    </source>
</evidence>
<dbReference type="PANTHER" id="PTHR43855:SF1">
    <property type="entry name" value="THIOSULFATE SULFURTRANSFERASE"/>
    <property type="match status" value="1"/>
</dbReference>
<dbReference type="EMBL" id="AP027370">
    <property type="protein sequence ID" value="BDY12384.1"/>
    <property type="molecule type" value="Genomic_DNA"/>
</dbReference>
<name>A0ABM8FJB6_9BACT</name>
<feature type="domain" description="Rhodanese" evidence="3">
    <location>
        <begin position="31"/>
        <end position="142"/>
    </location>
</feature>
<dbReference type="PANTHER" id="PTHR43855">
    <property type="entry name" value="THIOSULFATE SULFURTRANSFERASE"/>
    <property type="match status" value="1"/>
</dbReference>
<dbReference type="RefSeq" id="WP_286337583.1">
    <property type="nucleotide sequence ID" value="NZ_AP027370.1"/>
</dbReference>
<dbReference type="InterPro" id="IPR001763">
    <property type="entry name" value="Rhodanese-like_dom"/>
</dbReference>
<accession>A0ABM8FJB6</accession>
<dbReference type="PROSITE" id="PS50206">
    <property type="entry name" value="RHODANESE_3"/>
    <property type="match status" value="2"/>
</dbReference>
<dbReference type="SUPFAM" id="SSF52821">
    <property type="entry name" value="Rhodanese/Cell cycle control phosphatase"/>
    <property type="match status" value="2"/>
</dbReference>
<dbReference type="CDD" id="cd01448">
    <property type="entry name" value="TST_Repeat_1"/>
    <property type="match status" value="1"/>
</dbReference>
<keyword evidence="5" id="KW-1185">Reference proteome</keyword>
<feature type="signal peptide" evidence="2">
    <location>
        <begin position="1"/>
        <end position="16"/>
    </location>
</feature>
<dbReference type="InterPro" id="IPR051126">
    <property type="entry name" value="Thiosulfate_sulfurtransferase"/>
</dbReference>
<proteinExistence type="predicted"/>
<sequence>MIKILMLVAVSLSLFAMEPLVNAEWLKAHLNDKDLVIVDLSSKKLYVKGHIPGAVQSGIGKWRKVNGKFALVRSMEEIETLMRRLGIGKESRVVVYSHHSNSKDMLKPSYVIWAMELYGFKNTAMLDGGLKAWRKAGGKLSKAIPAVEPGDFEASFHPKMAVDLKGVEARIGKVRMLDARPAVFYFGARKQPALKRAGHVSGASSYFWKYSFNDDGTMKPAATIEAMLVDGMGLDPEKEIVTYCTGGLETSMNYFVLHRLLGFTKAKLYDASMKEWANRDDTPMTKYRWE</sequence>
<dbReference type="InterPro" id="IPR036873">
    <property type="entry name" value="Rhodanese-like_dom_sf"/>
</dbReference>
<evidence type="ECO:0000259" key="3">
    <source>
        <dbReference type="PROSITE" id="PS50206"/>
    </source>
</evidence>
<keyword evidence="1" id="KW-0677">Repeat</keyword>
<dbReference type="Pfam" id="PF00581">
    <property type="entry name" value="Rhodanese"/>
    <property type="match status" value="2"/>
</dbReference>